<evidence type="ECO:0000313" key="1">
    <source>
        <dbReference type="EMBL" id="SHH47917.1"/>
    </source>
</evidence>
<keyword evidence="1" id="KW-0378">Hydrolase</keyword>
<dbReference type="PIRSF" id="PIRSF029730">
    <property type="entry name" value="UCP029730"/>
    <property type="match status" value="1"/>
</dbReference>
<keyword evidence="2" id="KW-1185">Reference proteome</keyword>
<dbReference type="Proteomes" id="UP000184074">
    <property type="component" value="Unassembled WGS sequence"/>
</dbReference>
<evidence type="ECO:0000313" key="2">
    <source>
        <dbReference type="Proteomes" id="UP000184074"/>
    </source>
</evidence>
<dbReference type="EMBL" id="FQXB01000009">
    <property type="protein sequence ID" value="SHH47917.1"/>
    <property type="molecule type" value="Genomic_DNA"/>
</dbReference>
<sequence>MLIVCEHASAHIPSEFNQLGLSNDAANSHVAWDPGALPVAQRIAADLDAVLVYGTMSRLLYDCNRPPEAPSAIPTRSEVFDIPGNARLTAAEREARVARIYTPFSEALADEIACHLETLKLMVTIHSFTPVFNGVAREAEIGVLHGEDARFAHAMMQSKPQDAHFRIRLNEPYAAVDGVAHTLDQHGQANDLPSVMIEIRNDLISTDADQRAMALFLTDWVKQTLDQVSYRGGVA</sequence>
<dbReference type="Pfam" id="PF05013">
    <property type="entry name" value="FGase"/>
    <property type="match status" value="1"/>
</dbReference>
<dbReference type="RefSeq" id="WP_242649085.1">
    <property type="nucleotide sequence ID" value="NZ_FQXB01000009.1"/>
</dbReference>
<dbReference type="SUPFAM" id="SSF53187">
    <property type="entry name" value="Zn-dependent exopeptidases"/>
    <property type="match status" value="1"/>
</dbReference>
<name>A0A1M5TAV7_9RHOB</name>
<proteinExistence type="predicted"/>
<organism evidence="1 2">
    <name type="scientific">Cognatiyoonia sediminum</name>
    <dbReference type="NCBI Taxonomy" id="1508389"/>
    <lineage>
        <taxon>Bacteria</taxon>
        <taxon>Pseudomonadati</taxon>
        <taxon>Pseudomonadota</taxon>
        <taxon>Alphaproteobacteria</taxon>
        <taxon>Rhodobacterales</taxon>
        <taxon>Paracoccaceae</taxon>
        <taxon>Cognatiyoonia</taxon>
    </lineage>
</organism>
<dbReference type="InterPro" id="IPR011227">
    <property type="entry name" value="UCP029730"/>
</dbReference>
<gene>
    <name evidence="1" type="ORF">SAMN05444003_3312</name>
</gene>
<dbReference type="Gene3D" id="3.40.630.40">
    <property type="entry name" value="Zn-dependent exopeptidases"/>
    <property type="match status" value="1"/>
</dbReference>
<reference evidence="1 2" key="1">
    <citation type="submission" date="2016-11" db="EMBL/GenBank/DDBJ databases">
        <authorList>
            <person name="Jaros S."/>
            <person name="Januszkiewicz K."/>
            <person name="Wedrychowicz H."/>
        </authorList>
    </citation>
    <scope>NUCLEOTIDE SEQUENCE [LARGE SCALE GENOMIC DNA]</scope>
    <source>
        <strain evidence="1 2">DSM 28715</strain>
    </source>
</reference>
<protein>
    <submittedName>
        <fullName evidence="1">Predicted N-formylglutamate amidohydrolase</fullName>
    </submittedName>
</protein>
<dbReference type="InterPro" id="IPR007709">
    <property type="entry name" value="N-FG_amidohydro"/>
</dbReference>
<dbReference type="AlphaFoldDB" id="A0A1M5TAV7"/>
<dbReference type="GO" id="GO:0016787">
    <property type="term" value="F:hydrolase activity"/>
    <property type="evidence" value="ECO:0007669"/>
    <property type="project" value="UniProtKB-KW"/>
</dbReference>
<accession>A0A1M5TAV7</accession>
<dbReference type="STRING" id="1508389.SAMN05444003_3312"/>